<dbReference type="SUPFAM" id="SSF53448">
    <property type="entry name" value="Nucleotide-diphospho-sugar transferases"/>
    <property type="match status" value="1"/>
</dbReference>
<keyword evidence="3 6" id="KW-0808">Transferase</keyword>
<dbReference type="GO" id="GO:0030170">
    <property type="term" value="F:pyridoxal phosphate binding"/>
    <property type="evidence" value="ECO:0007669"/>
    <property type="project" value="InterPro"/>
</dbReference>
<comment type="cofactor">
    <cofactor evidence="1 3">
        <name>pyridoxal 5'-phosphate</name>
        <dbReference type="ChEBI" id="CHEBI:597326"/>
    </cofactor>
</comment>
<dbReference type="OrthoDB" id="9788272at2"/>
<dbReference type="CDD" id="cd02523">
    <property type="entry name" value="PC_cytidylyltransferase"/>
    <property type="match status" value="1"/>
</dbReference>
<organism evidence="6 7">
    <name type="scientific">Pseudonocardia ammonioxydans</name>
    <dbReference type="NCBI Taxonomy" id="260086"/>
    <lineage>
        <taxon>Bacteria</taxon>
        <taxon>Bacillati</taxon>
        <taxon>Actinomycetota</taxon>
        <taxon>Actinomycetes</taxon>
        <taxon>Pseudonocardiales</taxon>
        <taxon>Pseudonocardiaceae</taxon>
        <taxon>Pseudonocardia</taxon>
    </lineage>
</organism>
<dbReference type="Pfam" id="PF00483">
    <property type="entry name" value="NTP_transferase"/>
    <property type="match status" value="1"/>
</dbReference>
<evidence type="ECO:0000256" key="3">
    <source>
        <dbReference type="RuleBase" id="RU000481"/>
    </source>
</evidence>
<dbReference type="InterPro" id="IPR015424">
    <property type="entry name" value="PyrdxlP-dep_Trfase"/>
</dbReference>
<evidence type="ECO:0000313" key="7">
    <source>
        <dbReference type="Proteomes" id="UP000199614"/>
    </source>
</evidence>
<dbReference type="PANTHER" id="PTHR42885:SF1">
    <property type="entry name" value="THREONINE-PHOSPHATE DECARBOXYLASE"/>
    <property type="match status" value="1"/>
</dbReference>
<evidence type="ECO:0000256" key="1">
    <source>
        <dbReference type="ARBA" id="ARBA00001933"/>
    </source>
</evidence>
<keyword evidence="7" id="KW-1185">Reference proteome</keyword>
<keyword evidence="2" id="KW-0663">Pyridoxal phosphate</keyword>
<protein>
    <recommendedName>
        <fullName evidence="3">Aminotransferase</fullName>
        <ecNumber evidence="3">2.6.1.-</ecNumber>
    </recommendedName>
</protein>
<dbReference type="Proteomes" id="UP000199614">
    <property type="component" value="Unassembled WGS sequence"/>
</dbReference>
<dbReference type="RefSeq" id="WP_143105611.1">
    <property type="nucleotide sequence ID" value="NZ_FOUY01000057.1"/>
</dbReference>
<dbReference type="STRING" id="260086.SAMN05216207_105714"/>
<dbReference type="InterPro" id="IPR005835">
    <property type="entry name" value="NTP_transferase_dom"/>
</dbReference>
<dbReference type="Gene3D" id="3.90.1150.10">
    <property type="entry name" value="Aspartate Aminotransferase, domain 1"/>
    <property type="match status" value="1"/>
</dbReference>
<evidence type="ECO:0000259" key="4">
    <source>
        <dbReference type="Pfam" id="PF00155"/>
    </source>
</evidence>
<dbReference type="Gene3D" id="3.40.640.10">
    <property type="entry name" value="Type I PLP-dependent aspartate aminotransferase-like (Major domain)"/>
    <property type="match status" value="1"/>
</dbReference>
<dbReference type="Gene3D" id="3.90.550.10">
    <property type="entry name" value="Spore Coat Polysaccharide Biosynthesis Protein SpsA, Chain A"/>
    <property type="match status" value="1"/>
</dbReference>
<dbReference type="InterPro" id="IPR015421">
    <property type="entry name" value="PyrdxlP-dep_Trfase_major"/>
</dbReference>
<dbReference type="GO" id="GO:0008483">
    <property type="term" value="F:transaminase activity"/>
    <property type="evidence" value="ECO:0007669"/>
    <property type="project" value="UniProtKB-KW"/>
</dbReference>
<evidence type="ECO:0000259" key="5">
    <source>
        <dbReference type="Pfam" id="PF00483"/>
    </source>
</evidence>
<dbReference type="PROSITE" id="PS00105">
    <property type="entry name" value="AA_TRANSFER_CLASS_1"/>
    <property type="match status" value="1"/>
</dbReference>
<evidence type="ECO:0000313" key="6">
    <source>
        <dbReference type="EMBL" id="SFO43209.1"/>
    </source>
</evidence>
<dbReference type="Pfam" id="PF00155">
    <property type="entry name" value="Aminotran_1_2"/>
    <property type="match status" value="1"/>
</dbReference>
<reference evidence="6 7" key="1">
    <citation type="submission" date="2016-10" db="EMBL/GenBank/DDBJ databases">
        <authorList>
            <person name="de Groot N.N."/>
        </authorList>
    </citation>
    <scope>NUCLEOTIDE SEQUENCE [LARGE SCALE GENOMIC DNA]</scope>
    <source>
        <strain evidence="6 7">CGMCC 4.1877</strain>
    </source>
</reference>
<comment type="similarity">
    <text evidence="3">Belongs to the class-I pyridoxal-phosphate-dependent aminotransferase family.</text>
</comment>
<dbReference type="InterPro" id="IPR004838">
    <property type="entry name" value="NHTrfase_class1_PyrdxlP-BS"/>
</dbReference>
<gene>
    <name evidence="6" type="ORF">SAMN05216207_105714</name>
</gene>
<dbReference type="AlphaFoldDB" id="A0A1I5H4T3"/>
<dbReference type="EC" id="2.6.1.-" evidence="3"/>
<dbReference type="CDD" id="cd00609">
    <property type="entry name" value="AAT_like"/>
    <property type="match status" value="1"/>
</dbReference>
<dbReference type="EMBL" id="FOUY01000057">
    <property type="protein sequence ID" value="SFO43209.1"/>
    <property type="molecule type" value="Genomic_DNA"/>
</dbReference>
<dbReference type="InterPro" id="IPR004839">
    <property type="entry name" value="Aminotransferase_I/II_large"/>
</dbReference>
<feature type="domain" description="Nucleotidyl transferase" evidence="5">
    <location>
        <begin position="2"/>
        <end position="116"/>
    </location>
</feature>
<keyword evidence="3 6" id="KW-0032">Aminotransferase</keyword>
<accession>A0A1I5H4T3</accession>
<name>A0A1I5H4T3_PSUAM</name>
<proteinExistence type="inferred from homology"/>
<dbReference type="PANTHER" id="PTHR42885">
    <property type="entry name" value="HISTIDINOL-PHOSPHATE AMINOTRANSFERASE-RELATED"/>
    <property type="match status" value="1"/>
</dbReference>
<dbReference type="SUPFAM" id="SSF53383">
    <property type="entry name" value="PLP-dependent transferases"/>
    <property type="match status" value="1"/>
</dbReference>
<feature type="domain" description="Aminotransferase class I/classII large" evidence="4">
    <location>
        <begin position="321"/>
        <end position="588"/>
    </location>
</feature>
<dbReference type="InterPro" id="IPR029044">
    <property type="entry name" value="Nucleotide-diphossugar_trans"/>
</dbReference>
<evidence type="ECO:0000256" key="2">
    <source>
        <dbReference type="ARBA" id="ARBA00022898"/>
    </source>
</evidence>
<sequence>MKALILAAGYGQRMRPLTENRHKTLLTIGGRTIIDRILHGLRLHGITEVFIVTGYRAEELVEHVRDNHPDFAFTFVHNERFDKTNNIFSMALAFEQITFDSDLLLIESDLIYEPAVLDRIMKCSYENVALVDRYRPGMDGTVVALTANNVVSNVIPPSQQPANFDFSDKYKTLNIYKFSRDFCATTLHRLLTTYARLIDDNCYYEMVLGMLVYMQQAEIHGEVIESELWSEVDDPTDLRLAEFKFTPSARYGILESSWGGSWDLGVLDFAFIRNMYFPTPAMFSEMRFHLPELLQNYGSTQTVLNTKLSWALRWPDGRTHLLSGASQCYPWLKTWFAGKKVLTPEPTFGEYTRIFPDADRYVDGPGVDWAELERRASAAEVVVFVNPNNPSGTTLDSNCIAEFARSNPDKVVIVDESFIEFSGQQPLAEIVHREDIMNVLIIKSLSKSLGVPGLRLGALLTLDPGLTARIADETPIWSANSMAENFLDIMLKHRPALHQSFRRTVADRDDLSAMLARLPIVEQVFPSGANFVLARLTTSPQVTGELTARLVEKRLIHVKDVSQKFRTGDGYWRVAVRTPADHDRLRDAVSQLAPRQFDHAVPASASTTAGGRTR</sequence>
<dbReference type="InterPro" id="IPR015422">
    <property type="entry name" value="PyrdxlP-dep_Trfase_small"/>
</dbReference>